<evidence type="ECO:0000256" key="2">
    <source>
        <dbReference type="ARBA" id="ARBA00022630"/>
    </source>
</evidence>
<comment type="cofactor">
    <cofactor evidence="1">
        <name>FAD</name>
        <dbReference type="ChEBI" id="CHEBI:57692"/>
    </cofactor>
</comment>
<keyword evidence="4" id="KW-0560">Oxidoreductase</keyword>
<gene>
    <name evidence="6" type="ORF">EHW89_03950</name>
</gene>
<dbReference type="InterPro" id="IPR036188">
    <property type="entry name" value="FAD/NAD-bd_sf"/>
</dbReference>
<dbReference type="SUPFAM" id="SSF51905">
    <property type="entry name" value="FAD/NAD(P)-binding domain"/>
    <property type="match status" value="1"/>
</dbReference>
<feature type="domain" description="FAD-dependent oxidoreductase 2 FAD-binding" evidence="5">
    <location>
        <begin position="14"/>
        <end position="147"/>
    </location>
</feature>
<keyword evidence="3" id="KW-0274">FAD</keyword>
<dbReference type="InterPro" id="IPR050315">
    <property type="entry name" value="FAD-oxidoreductase_2"/>
</dbReference>
<dbReference type="Pfam" id="PF00890">
    <property type="entry name" value="FAD_binding_2"/>
    <property type="match status" value="1"/>
</dbReference>
<dbReference type="Gene3D" id="3.90.700.10">
    <property type="entry name" value="Succinate dehydrogenase/fumarate reductase flavoprotein, catalytic domain"/>
    <property type="match status" value="1"/>
</dbReference>
<keyword evidence="2" id="KW-0285">Flavoprotein</keyword>
<dbReference type="GO" id="GO:0033765">
    <property type="term" value="F:steroid dehydrogenase activity, acting on the CH-CH group of donors"/>
    <property type="evidence" value="ECO:0007669"/>
    <property type="project" value="UniProtKB-ARBA"/>
</dbReference>
<dbReference type="SUPFAM" id="SSF56425">
    <property type="entry name" value="Succinate dehydrogenase/fumarate reductase flavoprotein, catalytic domain"/>
    <property type="match status" value="1"/>
</dbReference>
<evidence type="ECO:0000259" key="5">
    <source>
        <dbReference type="Pfam" id="PF00890"/>
    </source>
</evidence>
<dbReference type="InterPro" id="IPR027477">
    <property type="entry name" value="Succ_DH/fumarate_Rdtase_cat_sf"/>
</dbReference>
<dbReference type="EMBL" id="CP034543">
    <property type="protein sequence ID" value="AZQ41658.1"/>
    <property type="molecule type" value="Genomic_DNA"/>
</dbReference>
<keyword evidence="7" id="KW-1185">Reference proteome</keyword>
<evidence type="ECO:0000256" key="1">
    <source>
        <dbReference type="ARBA" id="ARBA00001974"/>
    </source>
</evidence>
<proteinExistence type="predicted"/>
<name>A0A3Q9F3A5_9STRE</name>
<reference evidence="7" key="1">
    <citation type="submission" date="2018-12" db="EMBL/GenBank/DDBJ databases">
        <title>Genome sequencing of Streptococcus sp. KCOM 2412 (= ChDC F135).</title>
        <authorList>
            <person name="Kook J.-K."/>
            <person name="Park S.-N."/>
            <person name="Lim Y.K."/>
        </authorList>
    </citation>
    <scope>NUCLEOTIDE SEQUENCE [LARGE SCALE GENOMIC DNA]</scope>
    <source>
        <strain evidence="7">KCOM 2412</strain>
    </source>
</reference>
<dbReference type="InterPro" id="IPR003953">
    <property type="entry name" value="FAD-dep_OxRdtase_2_FAD-bd"/>
</dbReference>
<evidence type="ECO:0000256" key="4">
    <source>
        <dbReference type="ARBA" id="ARBA00023002"/>
    </source>
</evidence>
<evidence type="ECO:0000256" key="3">
    <source>
        <dbReference type="ARBA" id="ARBA00022827"/>
    </source>
</evidence>
<dbReference type="KEGG" id="spei:EHW89_03950"/>
<evidence type="ECO:0000313" key="7">
    <source>
        <dbReference type="Proteomes" id="UP000272924"/>
    </source>
</evidence>
<accession>A0A3Q9F3A5</accession>
<dbReference type="PANTHER" id="PTHR43400">
    <property type="entry name" value="FUMARATE REDUCTASE"/>
    <property type="match status" value="1"/>
</dbReference>
<organism evidence="6 7">
    <name type="scientific">Streptococcus periodonticum</name>
    <dbReference type="NCBI Taxonomy" id="2490633"/>
    <lineage>
        <taxon>Bacteria</taxon>
        <taxon>Bacillati</taxon>
        <taxon>Bacillota</taxon>
        <taxon>Bacilli</taxon>
        <taxon>Lactobacillales</taxon>
        <taxon>Streptococcaceae</taxon>
        <taxon>Streptococcus</taxon>
    </lineage>
</organism>
<dbReference type="AlphaFoldDB" id="A0A3Q9F3A5"/>
<dbReference type="Proteomes" id="UP000272924">
    <property type="component" value="Chromosome"/>
</dbReference>
<evidence type="ECO:0000313" key="6">
    <source>
        <dbReference type="EMBL" id="AZQ41658.1"/>
    </source>
</evidence>
<protein>
    <submittedName>
        <fullName evidence="6">FAD-binding protein</fullName>
    </submittedName>
</protein>
<sequence>MAQAAIYNGGLFYLIADENIKEIASQEKIDAQVAHGMIYQSDSLEELAEQIGVDPAVFVQTIKDYNSYVDAGYDPEFEKGAFDLKVEKAPFYATPRKPAVHHTMGGLKIDTETHVINKQGQVIQGLYAAGEVAGGLHDGNRLGGNSLTDIFTFGRIAAETAIAEKC</sequence>
<dbReference type="Gene3D" id="3.50.50.60">
    <property type="entry name" value="FAD/NAD(P)-binding domain"/>
    <property type="match status" value="1"/>
</dbReference>
<dbReference type="PANTHER" id="PTHR43400:SF7">
    <property type="entry name" value="FAD-DEPENDENT OXIDOREDUCTASE 2 FAD BINDING DOMAIN-CONTAINING PROTEIN"/>
    <property type="match status" value="1"/>
</dbReference>